<comment type="caution">
    <text evidence="1">The sequence shown here is derived from an EMBL/GenBank/DDBJ whole genome shotgun (WGS) entry which is preliminary data.</text>
</comment>
<gene>
    <name evidence="1" type="ORF">FYJ73_09025</name>
</gene>
<reference evidence="1 2" key="1">
    <citation type="submission" date="2019-08" db="EMBL/GenBank/DDBJ databases">
        <title>In-depth cultivation of the pig gut microbiome towards novel bacterial diversity and tailored functional studies.</title>
        <authorList>
            <person name="Wylensek D."/>
            <person name="Hitch T.C.A."/>
            <person name="Clavel T."/>
        </authorList>
    </citation>
    <scope>NUCLEOTIDE SEQUENCE [LARGE SCALE GENOMIC DNA]</scope>
    <source>
        <strain evidence="1 2">LKV-178-WT-2A</strain>
    </source>
</reference>
<evidence type="ECO:0000313" key="1">
    <source>
        <dbReference type="EMBL" id="MST84806.1"/>
    </source>
</evidence>
<dbReference type="EMBL" id="VUNG01000021">
    <property type="protein sequence ID" value="MST84806.1"/>
    <property type="molecule type" value="Genomic_DNA"/>
</dbReference>
<name>A0A7K0KFT8_9BACT</name>
<evidence type="ECO:0000313" key="2">
    <source>
        <dbReference type="Proteomes" id="UP000438914"/>
    </source>
</evidence>
<protein>
    <submittedName>
        <fullName evidence="1">Peptidase T</fullName>
    </submittedName>
</protein>
<organism evidence="1 2">
    <name type="scientific">Hallella mizrahii</name>
    <dbReference type="NCBI Taxonomy" id="2606637"/>
    <lineage>
        <taxon>Bacteria</taxon>
        <taxon>Pseudomonadati</taxon>
        <taxon>Bacteroidota</taxon>
        <taxon>Bacteroidia</taxon>
        <taxon>Bacteroidales</taxon>
        <taxon>Prevotellaceae</taxon>
        <taxon>Hallella</taxon>
    </lineage>
</organism>
<keyword evidence="2" id="KW-1185">Reference proteome</keyword>
<sequence length="69" mass="8157">MNYPDYDTLREQYEAGNINAVDFVTLQSKEMTEDYEQFCHDNDIFPQSEEAAKSFLDFREALFEECISN</sequence>
<accession>A0A7K0KFT8</accession>
<proteinExistence type="predicted"/>
<dbReference type="AlphaFoldDB" id="A0A7K0KFT8"/>
<dbReference type="Proteomes" id="UP000438914">
    <property type="component" value="Unassembled WGS sequence"/>
</dbReference>
<dbReference type="RefSeq" id="WP_028910096.1">
    <property type="nucleotide sequence ID" value="NZ_VUNG01000021.1"/>
</dbReference>